<proteinExistence type="predicted"/>
<keyword evidence="1" id="KW-0802">TPR repeat</keyword>
<dbReference type="EMBL" id="CP010552">
    <property type="protein sequence ID" value="ALE53149.1"/>
    <property type="molecule type" value="Genomic_DNA"/>
</dbReference>
<evidence type="ECO:0000313" key="4">
    <source>
        <dbReference type="EMBL" id="ALE53149.1"/>
    </source>
</evidence>
<dbReference type="KEGG" id="tho:SP60_08095"/>
<feature type="region of interest" description="Disordered" evidence="2">
    <location>
        <begin position="125"/>
        <end position="176"/>
    </location>
</feature>
<keyword evidence="3" id="KW-0732">Signal</keyword>
<dbReference type="RefSeq" id="WP_053952147.1">
    <property type="nucleotide sequence ID" value="NZ_CP010552.1"/>
</dbReference>
<feature type="compositionally biased region" description="Basic residues" evidence="2">
    <location>
        <begin position="140"/>
        <end position="151"/>
    </location>
</feature>
<protein>
    <submittedName>
        <fullName evidence="4">Uncharacterized protein</fullName>
    </submittedName>
</protein>
<dbReference type="STRING" id="1705394.SP60_08095"/>
<sequence>MKMLLLLLLPFSAQAGLFDFLSIYQANRAYESQDYKVAGEKFGTIDQDSARLNQANSLYKQGLYKQSLKKYQSVKQENLTFERLYNSGNAYAKSGQINQAIDSYESALKLKQDQDAVFNLELLKKQKRRRVKNKEDDNKKHNKQKNKSQKNKSKEKSTNKQQQREKLDSIKQQRWEKSLNKKLRTLMIPLNQPNEDNEQNPW</sequence>
<dbReference type="SUPFAM" id="SSF48452">
    <property type="entry name" value="TPR-like"/>
    <property type="match status" value="1"/>
</dbReference>
<name>A0A0M4PLR2_9GAMM</name>
<accession>A0A0M4PLR2</accession>
<dbReference type="AlphaFoldDB" id="A0A0M4PLR2"/>
<dbReference type="InterPro" id="IPR019734">
    <property type="entry name" value="TPR_rpt"/>
</dbReference>
<feature type="signal peptide" evidence="3">
    <location>
        <begin position="1"/>
        <end position="15"/>
    </location>
</feature>
<feature type="compositionally biased region" description="Basic and acidic residues" evidence="2">
    <location>
        <begin position="152"/>
        <end position="176"/>
    </location>
</feature>
<evidence type="ECO:0000256" key="2">
    <source>
        <dbReference type="SAM" id="MobiDB-lite"/>
    </source>
</evidence>
<evidence type="ECO:0000313" key="5">
    <source>
        <dbReference type="Proteomes" id="UP000058020"/>
    </source>
</evidence>
<keyword evidence="5" id="KW-1185">Reference proteome</keyword>
<feature type="chain" id="PRO_5013288963" evidence="3">
    <location>
        <begin position="16"/>
        <end position="202"/>
    </location>
</feature>
<dbReference type="Gene3D" id="1.25.40.10">
    <property type="entry name" value="Tetratricopeptide repeat domain"/>
    <property type="match status" value="1"/>
</dbReference>
<dbReference type="PROSITE" id="PS50005">
    <property type="entry name" value="TPR"/>
    <property type="match status" value="1"/>
</dbReference>
<dbReference type="OrthoDB" id="7069023at2"/>
<dbReference type="InterPro" id="IPR011990">
    <property type="entry name" value="TPR-like_helical_dom_sf"/>
</dbReference>
<organism evidence="4 5">
    <name type="scientific">Candidatus Thioglobus autotrophicus</name>
    <dbReference type="NCBI Taxonomy" id="1705394"/>
    <lineage>
        <taxon>Bacteria</taxon>
        <taxon>Pseudomonadati</taxon>
        <taxon>Pseudomonadota</taxon>
        <taxon>Gammaproteobacteria</taxon>
        <taxon>Candidatus Pseudothioglobaceae</taxon>
        <taxon>Candidatus Thioglobus</taxon>
    </lineage>
</organism>
<evidence type="ECO:0000256" key="1">
    <source>
        <dbReference type="PROSITE-ProRule" id="PRU00339"/>
    </source>
</evidence>
<gene>
    <name evidence="4" type="ORF">SP60_08095</name>
</gene>
<dbReference type="Proteomes" id="UP000058020">
    <property type="component" value="Chromosome"/>
</dbReference>
<dbReference type="Pfam" id="PF00515">
    <property type="entry name" value="TPR_1"/>
    <property type="match status" value="1"/>
</dbReference>
<evidence type="ECO:0000256" key="3">
    <source>
        <dbReference type="SAM" id="SignalP"/>
    </source>
</evidence>
<reference evidence="4 5" key="1">
    <citation type="journal article" date="2015" name="Genome Announc.">
        <title>Genome Sequence of 'Candidatus Thioglobus autotrophica' Strain EF1, a Chemoautotroph from the SUP05 Clade of Marine Gammaproteobacteria.</title>
        <authorList>
            <person name="Shah V."/>
            <person name="Morris R.M."/>
        </authorList>
    </citation>
    <scope>NUCLEOTIDE SEQUENCE [LARGE SCALE GENOMIC DNA]</scope>
    <source>
        <strain evidence="4 5">EF1</strain>
    </source>
</reference>
<dbReference type="SMART" id="SM00028">
    <property type="entry name" value="TPR"/>
    <property type="match status" value="1"/>
</dbReference>
<feature type="repeat" description="TPR" evidence="1">
    <location>
        <begin position="81"/>
        <end position="114"/>
    </location>
</feature>